<geneLocation type="mitochondrion" evidence="3"/>
<dbReference type="PANTHER" id="PTHR21314:SF1">
    <property type="entry name" value="QUEUOSINE SALVAGE PROTEIN"/>
    <property type="match status" value="1"/>
</dbReference>
<accession>A0A0G4IV24</accession>
<evidence type="ECO:0000313" key="4">
    <source>
        <dbReference type="Proteomes" id="UP000039324"/>
    </source>
</evidence>
<protein>
    <recommendedName>
        <fullName evidence="1">Queuosine 5'-phosphate N-glycosylase/hydrolase</fullName>
        <ecNumber evidence="1">3.2.2.-</ecNumber>
    </recommendedName>
    <alternativeName>
        <fullName evidence="1">Queuosine-nucleotide N-glycosylase/hydrolase</fullName>
    </alternativeName>
</protein>
<dbReference type="EC" id="3.2.2.-" evidence="1"/>
<dbReference type="InterPro" id="IPR019438">
    <property type="entry name" value="Q_salvage"/>
</dbReference>
<dbReference type="GO" id="GO:0016787">
    <property type="term" value="F:hydrolase activity"/>
    <property type="evidence" value="ECO:0007669"/>
    <property type="project" value="UniProtKB-KW"/>
</dbReference>
<gene>
    <name evidence="2" type="ORF">PBRA_001068</name>
    <name evidence="3" type="ORF">PLBR_LOCUS4393</name>
</gene>
<dbReference type="GO" id="GO:0006400">
    <property type="term" value="P:tRNA modification"/>
    <property type="evidence" value="ECO:0007669"/>
    <property type="project" value="TreeGrafter"/>
</dbReference>
<sequence length="323" mass="35496">MTLFDEVVRDAAAAAARSAVVTVDEERVRHLAKSLHAPGPSPIGQRLPLRFASADDEMTFMALVSLLSFGASFRDRYRECLGQDMSPKEVAQRGVIGLFLAGKLDCDGLQNLALTDIETAFGLPLSREERLPNLPAYISVDSAVKPLARDILSSLHETARVLRCRDVPSLGAFIHREVLALARKSSTGTCAAADVVTLLASTFPGFNDVGFYSNAVGLVADLFWRFHDDVAEFRFPDIDAAVPRVDYDIVDVLFDNGVLSVREQPSAEHLRSASMLACLRLREAVAPNWPHPATNLDLDRALRDLQRDARAERPYSVAQSLFY</sequence>
<dbReference type="EMBL" id="OVEO01000007">
    <property type="protein sequence ID" value="SPQ97178.1"/>
    <property type="molecule type" value="Genomic_DNA"/>
</dbReference>
<evidence type="ECO:0000313" key="3">
    <source>
        <dbReference type="EMBL" id="SPQ97178.1"/>
    </source>
</evidence>
<name>A0A0G4IV24_PLABS</name>
<organism evidence="2 4">
    <name type="scientific">Plasmodiophora brassicae</name>
    <name type="common">Clubroot disease agent</name>
    <dbReference type="NCBI Taxonomy" id="37360"/>
    <lineage>
        <taxon>Eukaryota</taxon>
        <taxon>Sar</taxon>
        <taxon>Rhizaria</taxon>
        <taxon>Endomyxa</taxon>
        <taxon>Phytomyxea</taxon>
        <taxon>Plasmodiophorida</taxon>
        <taxon>Plasmodiophoridae</taxon>
        <taxon>Plasmodiophora</taxon>
    </lineage>
</organism>
<keyword evidence="3" id="KW-0496">Mitochondrion</keyword>
<keyword evidence="1" id="KW-0378">Hydrolase</keyword>
<proteinExistence type="inferred from homology"/>
<comment type="similarity">
    <text evidence="1">Belongs to the QNG1 protein family.</text>
</comment>
<keyword evidence="4" id="KW-1185">Reference proteome</keyword>
<comment type="catalytic activity">
    <reaction evidence="1">
        <text>queuosine 5'-phosphate + H2O = queuine + D-ribose 5-phosphate</text>
        <dbReference type="Rhea" id="RHEA:75387"/>
        <dbReference type="ChEBI" id="CHEBI:15377"/>
        <dbReference type="ChEBI" id="CHEBI:17433"/>
        <dbReference type="ChEBI" id="CHEBI:78346"/>
        <dbReference type="ChEBI" id="CHEBI:194371"/>
    </reaction>
    <physiologicalReaction direction="left-to-right" evidence="1">
        <dbReference type="Rhea" id="RHEA:75388"/>
    </physiologicalReaction>
</comment>
<reference evidence="2 4" key="1">
    <citation type="submission" date="2015-02" db="EMBL/GenBank/DDBJ databases">
        <authorList>
            <person name="Chooi Y.-H."/>
        </authorList>
    </citation>
    <scope>NUCLEOTIDE SEQUENCE [LARGE SCALE GENOMIC DNA]</scope>
    <source>
        <strain evidence="2">E3</strain>
    </source>
</reference>
<dbReference type="Proteomes" id="UP000290189">
    <property type="component" value="Unassembled WGS sequence"/>
</dbReference>
<comment type="function">
    <text evidence="1">Catalyzes the hydrolysis of queuosine 5'-phosphate, releasing the nucleobase queuine (q). Is required for salvage of queuine from exogenous queuosine (Q) that is imported and then converted to queuosine 5'-phosphate intracellularly.</text>
</comment>
<dbReference type="PANTHER" id="PTHR21314">
    <property type="entry name" value="QUEUOSINE 5'-PHOSPHATE N-GLYCOSYLASE_HYDROLASE-RELATED"/>
    <property type="match status" value="1"/>
</dbReference>
<evidence type="ECO:0000256" key="1">
    <source>
        <dbReference type="RuleBase" id="RU365002"/>
    </source>
</evidence>
<evidence type="ECO:0000313" key="2">
    <source>
        <dbReference type="EMBL" id="CEO99163.1"/>
    </source>
</evidence>
<dbReference type="Proteomes" id="UP000039324">
    <property type="component" value="Unassembled WGS sequence"/>
</dbReference>
<dbReference type="EMBL" id="CDSF01000090">
    <property type="protein sequence ID" value="CEO99163.1"/>
    <property type="molecule type" value="Genomic_DNA"/>
</dbReference>
<evidence type="ECO:0000313" key="5">
    <source>
        <dbReference type="Proteomes" id="UP000290189"/>
    </source>
</evidence>
<dbReference type="AlphaFoldDB" id="A0A0G4IV24"/>
<dbReference type="OrthoDB" id="416777at2759"/>
<reference evidence="3 5" key="2">
    <citation type="submission" date="2018-03" db="EMBL/GenBank/DDBJ databases">
        <authorList>
            <person name="Fogelqvist J."/>
        </authorList>
    </citation>
    <scope>NUCLEOTIDE SEQUENCE [LARGE SCALE GENOMIC DNA]</scope>
</reference>